<dbReference type="EMBL" id="HG001678">
    <property type="protein sequence ID" value="CDF34224.1"/>
    <property type="molecule type" value="Genomic_DNA"/>
</dbReference>
<dbReference type="GO" id="GO:0005840">
    <property type="term" value="C:ribosome"/>
    <property type="evidence" value="ECO:0007669"/>
    <property type="project" value="UniProtKB-KW"/>
</dbReference>
<dbReference type="Gene3D" id="6.20.370.70">
    <property type="match status" value="1"/>
</dbReference>
<dbReference type="OMA" id="RCHKCVR"/>
<proteinExistence type="inferred from homology"/>
<dbReference type="OrthoDB" id="277449at2759"/>
<dbReference type="PhylomeDB" id="R7Q857"/>
<dbReference type="InterPro" id="IPR038562">
    <property type="entry name" value="Ribosomal_eL34_C_sf"/>
</dbReference>
<evidence type="ECO:0000256" key="1">
    <source>
        <dbReference type="ARBA" id="ARBA00009875"/>
    </source>
</evidence>
<dbReference type="PROSITE" id="PS01145">
    <property type="entry name" value="RIBOSOMAL_L34E"/>
    <property type="match status" value="1"/>
</dbReference>
<dbReference type="Gramene" id="CDF34224">
    <property type="protein sequence ID" value="CDF34224"/>
    <property type="gene ID" value="CHC_T00002925001"/>
</dbReference>
<evidence type="ECO:0000256" key="2">
    <source>
        <dbReference type="ARBA" id="ARBA00022980"/>
    </source>
</evidence>
<organism evidence="4 5">
    <name type="scientific">Chondrus crispus</name>
    <name type="common">Carrageen Irish moss</name>
    <name type="synonym">Polymorpha crispa</name>
    <dbReference type="NCBI Taxonomy" id="2769"/>
    <lineage>
        <taxon>Eukaryota</taxon>
        <taxon>Rhodophyta</taxon>
        <taxon>Florideophyceae</taxon>
        <taxon>Rhodymeniophycidae</taxon>
        <taxon>Gigartinales</taxon>
        <taxon>Gigartinaceae</taxon>
        <taxon>Chondrus</taxon>
    </lineage>
</organism>
<dbReference type="AlphaFoldDB" id="R7Q857"/>
<dbReference type="Pfam" id="PF01199">
    <property type="entry name" value="Ribosomal_L34e"/>
    <property type="match status" value="1"/>
</dbReference>
<sequence length="117" mass="13313">MPDARVTLRRKSPFCTRSNKFKKVRTPGGKLTIQYLKKLPSTPKCGDTGRPLFGVAVARPKELKRMSKRQKSVSRCYGGVLSGYAVRNRIVRAFLLEEQKIVKKVVKQHKKQKLASQ</sequence>
<dbReference type="Proteomes" id="UP000012073">
    <property type="component" value="Unassembled WGS sequence"/>
</dbReference>
<reference evidence="5" key="1">
    <citation type="journal article" date="2013" name="Proc. Natl. Acad. Sci. U.S.A.">
        <title>Genome structure and metabolic features in the red seaweed Chondrus crispus shed light on evolution of the Archaeplastida.</title>
        <authorList>
            <person name="Collen J."/>
            <person name="Porcel B."/>
            <person name="Carre W."/>
            <person name="Ball S.G."/>
            <person name="Chaparro C."/>
            <person name="Tonon T."/>
            <person name="Barbeyron T."/>
            <person name="Michel G."/>
            <person name="Noel B."/>
            <person name="Valentin K."/>
            <person name="Elias M."/>
            <person name="Artiguenave F."/>
            <person name="Arun A."/>
            <person name="Aury J.M."/>
            <person name="Barbosa-Neto J.F."/>
            <person name="Bothwell J.H."/>
            <person name="Bouget F.Y."/>
            <person name="Brillet L."/>
            <person name="Cabello-Hurtado F."/>
            <person name="Capella-Gutierrez S."/>
            <person name="Charrier B."/>
            <person name="Cladiere L."/>
            <person name="Cock J.M."/>
            <person name="Coelho S.M."/>
            <person name="Colleoni C."/>
            <person name="Czjzek M."/>
            <person name="Da Silva C."/>
            <person name="Delage L."/>
            <person name="Denoeud F."/>
            <person name="Deschamps P."/>
            <person name="Dittami S.M."/>
            <person name="Gabaldon T."/>
            <person name="Gachon C.M."/>
            <person name="Groisillier A."/>
            <person name="Herve C."/>
            <person name="Jabbari K."/>
            <person name="Katinka M."/>
            <person name="Kloareg B."/>
            <person name="Kowalczyk N."/>
            <person name="Labadie K."/>
            <person name="Leblanc C."/>
            <person name="Lopez P.J."/>
            <person name="McLachlan D.H."/>
            <person name="Meslet-Cladiere L."/>
            <person name="Moustafa A."/>
            <person name="Nehr Z."/>
            <person name="Nyvall Collen P."/>
            <person name="Panaud O."/>
            <person name="Partensky F."/>
            <person name="Poulain J."/>
            <person name="Rensing S.A."/>
            <person name="Rousvoal S."/>
            <person name="Samson G."/>
            <person name="Symeonidi A."/>
            <person name="Weissenbach J."/>
            <person name="Zambounis A."/>
            <person name="Wincker P."/>
            <person name="Boyen C."/>
        </authorList>
    </citation>
    <scope>NUCLEOTIDE SEQUENCE [LARGE SCALE GENOMIC DNA]</scope>
    <source>
        <strain evidence="5">cv. Stackhouse</strain>
    </source>
</reference>
<dbReference type="PANTHER" id="PTHR10759">
    <property type="entry name" value="60S RIBOSOMAL PROTEIN L34"/>
    <property type="match status" value="1"/>
</dbReference>
<dbReference type="GO" id="GO:1990904">
    <property type="term" value="C:ribonucleoprotein complex"/>
    <property type="evidence" value="ECO:0007669"/>
    <property type="project" value="UniProtKB-KW"/>
</dbReference>
<dbReference type="GO" id="GO:0003735">
    <property type="term" value="F:structural constituent of ribosome"/>
    <property type="evidence" value="ECO:0007669"/>
    <property type="project" value="InterPro"/>
</dbReference>
<dbReference type="PRINTS" id="PR01250">
    <property type="entry name" value="RIBOSOMALL34"/>
</dbReference>
<dbReference type="STRING" id="2769.R7Q857"/>
<keyword evidence="5" id="KW-1185">Reference proteome</keyword>
<comment type="similarity">
    <text evidence="1">Belongs to the eukaryotic ribosomal protein eL34 family.</text>
</comment>
<dbReference type="InterPro" id="IPR008195">
    <property type="entry name" value="Ribosomal_eL34"/>
</dbReference>
<evidence type="ECO:0008006" key="6">
    <source>
        <dbReference type="Google" id="ProtNLM"/>
    </source>
</evidence>
<evidence type="ECO:0000313" key="5">
    <source>
        <dbReference type="Proteomes" id="UP000012073"/>
    </source>
</evidence>
<accession>R7Q857</accession>
<evidence type="ECO:0000313" key="4">
    <source>
        <dbReference type="EMBL" id="CDF34224.1"/>
    </source>
</evidence>
<dbReference type="RefSeq" id="XP_005714043.1">
    <property type="nucleotide sequence ID" value="XM_005713986.1"/>
</dbReference>
<dbReference type="KEGG" id="ccp:CHC_T00002925001"/>
<protein>
    <recommendedName>
        <fullName evidence="6">60S ribosomal protein L34</fullName>
    </recommendedName>
</protein>
<keyword evidence="2" id="KW-0689">Ribosomal protein</keyword>
<name>R7Q857_CHOCR</name>
<dbReference type="Gene3D" id="6.20.340.10">
    <property type="match status" value="1"/>
</dbReference>
<dbReference type="InterPro" id="IPR018065">
    <property type="entry name" value="Ribosomal_eL34_CS"/>
</dbReference>
<keyword evidence="3" id="KW-0687">Ribonucleoprotein</keyword>
<dbReference type="GO" id="GO:0006412">
    <property type="term" value="P:translation"/>
    <property type="evidence" value="ECO:0007669"/>
    <property type="project" value="InterPro"/>
</dbReference>
<evidence type="ECO:0000256" key="3">
    <source>
        <dbReference type="ARBA" id="ARBA00023274"/>
    </source>
</evidence>
<gene>
    <name evidence="4" type="ORF">CHC_T00002925001</name>
</gene>
<dbReference type="GeneID" id="17321758"/>